<evidence type="ECO:0000259" key="2">
    <source>
        <dbReference type="PROSITE" id="PS50878"/>
    </source>
</evidence>
<dbReference type="Proteomes" id="UP000694723">
    <property type="component" value="Unplaced"/>
</dbReference>
<evidence type="ECO:0000313" key="3">
    <source>
        <dbReference type="Ensembl" id="ENSSSCP00060000556.1"/>
    </source>
</evidence>
<reference evidence="3" key="1">
    <citation type="submission" date="2025-08" db="UniProtKB">
        <authorList>
            <consortium name="Ensembl"/>
        </authorList>
    </citation>
    <scope>IDENTIFICATION</scope>
</reference>
<accession>A0A8D1SKX5</accession>
<proteinExistence type="predicted"/>
<dbReference type="Pfam" id="PF00078">
    <property type="entry name" value="RVT_1"/>
    <property type="match status" value="1"/>
</dbReference>
<feature type="domain" description="Reverse transcriptase" evidence="2">
    <location>
        <begin position="1"/>
        <end position="99"/>
    </location>
</feature>
<dbReference type="PROSITE" id="PS50878">
    <property type="entry name" value="RT_POL"/>
    <property type="match status" value="1"/>
</dbReference>
<feature type="compositionally biased region" description="Polar residues" evidence="1">
    <location>
        <begin position="1"/>
        <end position="20"/>
    </location>
</feature>
<dbReference type="Ensembl" id="ENSSSCT00060001771.1">
    <property type="protein sequence ID" value="ENSSSCP00060000556.1"/>
    <property type="gene ID" value="ENSSSCG00060001456.1"/>
</dbReference>
<dbReference type="InterPro" id="IPR000477">
    <property type="entry name" value="RT_dom"/>
</dbReference>
<evidence type="ECO:0000313" key="4">
    <source>
        <dbReference type="Proteomes" id="UP000694723"/>
    </source>
</evidence>
<evidence type="ECO:0000256" key="1">
    <source>
        <dbReference type="SAM" id="MobiDB-lite"/>
    </source>
</evidence>
<name>A0A8D1SKX5_PIG</name>
<organism evidence="3 4">
    <name type="scientific">Sus scrofa</name>
    <name type="common">Pig</name>
    <dbReference type="NCBI Taxonomy" id="9823"/>
    <lineage>
        <taxon>Eukaryota</taxon>
        <taxon>Metazoa</taxon>
        <taxon>Chordata</taxon>
        <taxon>Craniata</taxon>
        <taxon>Vertebrata</taxon>
        <taxon>Euteleostomi</taxon>
        <taxon>Mammalia</taxon>
        <taxon>Eutheria</taxon>
        <taxon>Laurasiatheria</taxon>
        <taxon>Artiodactyla</taxon>
        <taxon>Suina</taxon>
        <taxon>Suidae</taxon>
        <taxon>Sus</taxon>
    </lineage>
</organism>
<dbReference type="AlphaFoldDB" id="A0A8D1SKX5"/>
<protein>
    <recommendedName>
        <fullName evidence="2">Reverse transcriptase domain-containing protein</fullName>
    </recommendedName>
</protein>
<sequence>MSSLATTLQHSFGSPSQSNQRNKEIKGIPIGKEEVKLSLFADDMILYLENPKDSTRKLLEFIHEFGKVAGYRINTQKSTAFLNTNNERSEREIWEAIPLTILSKRIKYLGVNRPKETCTLKTVRRLMKEIKDDTNRWKDIPCSWIGRVNIIKMTILPKAIYRFNAIPIKLPRTFFTELEQTISKFVWKHKRPRLDKDILKKKNGAGGIRVSDLRLCTKQ</sequence>
<dbReference type="PANTHER" id="PTHR19446">
    <property type="entry name" value="REVERSE TRANSCRIPTASES"/>
    <property type="match status" value="1"/>
</dbReference>
<feature type="region of interest" description="Disordered" evidence="1">
    <location>
        <begin position="1"/>
        <end position="24"/>
    </location>
</feature>